<dbReference type="EC" id="5.1.3.2" evidence="5 10"/>
<evidence type="ECO:0000259" key="11">
    <source>
        <dbReference type="Pfam" id="PF01370"/>
    </source>
</evidence>
<dbReference type="InterPro" id="IPR036291">
    <property type="entry name" value="NAD(P)-bd_dom_sf"/>
</dbReference>
<feature type="domain" description="NAD-dependent epimerase/dehydratase" evidence="11">
    <location>
        <begin position="4"/>
        <end position="257"/>
    </location>
</feature>
<evidence type="ECO:0000256" key="6">
    <source>
        <dbReference type="ARBA" id="ARBA00018569"/>
    </source>
</evidence>
<evidence type="ECO:0000256" key="4">
    <source>
        <dbReference type="ARBA" id="ARBA00007637"/>
    </source>
</evidence>
<organism evidence="12 13">
    <name type="scientific">Polaribacter cellanae</name>
    <dbReference type="NCBI Taxonomy" id="2818493"/>
    <lineage>
        <taxon>Bacteria</taxon>
        <taxon>Pseudomonadati</taxon>
        <taxon>Bacteroidota</taxon>
        <taxon>Flavobacteriia</taxon>
        <taxon>Flavobacteriales</taxon>
        <taxon>Flavobacteriaceae</taxon>
    </lineage>
</organism>
<sequence length="335" mass="37080">MKRILVTGGLGFIGSHTVVELQNAGFNVVIIDDLSNTTLKVLDSITEITGKKPDFYKIDLRVKDDVKNFFENNKVDGIIHFAAFKAVGESMQKPLDYYENNLSALVYLLQEMRDRNIDNFIFSSSCTVYGQADELPITEKAPVKKAESVYGNTKQIGEEIIEDASKAHGINAIALRYFNPIGAHESIKIGELPLGVPQNLIPFVTQTAAGIRKELSVFGDDYPTSDGTAVRDYIHVVDLAKAHIAALQRLINKNNKESFEFFNVGTGTGSSVLQVIKAFEKASGKPLNYKIVGRRKGDITAAYADTTIANKELNWKTEKSLDEALASAWQWQLKQ</sequence>
<evidence type="ECO:0000256" key="2">
    <source>
        <dbReference type="ARBA" id="ARBA00001911"/>
    </source>
</evidence>
<evidence type="ECO:0000256" key="10">
    <source>
        <dbReference type="RuleBase" id="RU366046"/>
    </source>
</evidence>
<dbReference type="Proteomes" id="UP000663920">
    <property type="component" value="Chromosome"/>
</dbReference>
<dbReference type="PANTHER" id="PTHR43725:SF47">
    <property type="entry name" value="UDP-GLUCOSE 4-EPIMERASE"/>
    <property type="match status" value="1"/>
</dbReference>
<dbReference type="InterPro" id="IPR001509">
    <property type="entry name" value="Epimerase_deHydtase"/>
</dbReference>
<keyword evidence="13" id="KW-1185">Reference proteome</keyword>
<evidence type="ECO:0000313" key="13">
    <source>
        <dbReference type="Proteomes" id="UP000663920"/>
    </source>
</evidence>
<dbReference type="PANTHER" id="PTHR43725">
    <property type="entry name" value="UDP-GLUCOSE 4-EPIMERASE"/>
    <property type="match status" value="1"/>
</dbReference>
<dbReference type="CDD" id="cd05247">
    <property type="entry name" value="UDP_G4E_1_SDR_e"/>
    <property type="match status" value="1"/>
</dbReference>
<comment type="catalytic activity">
    <reaction evidence="1 10">
        <text>UDP-alpha-D-glucose = UDP-alpha-D-galactose</text>
        <dbReference type="Rhea" id="RHEA:22168"/>
        <dbReference type="ChEBI" id="CHEBI:58885"/>
        <dbReference type="ChEBI" id="CHEBI:66914"/>
        <dbReference type="EC" id="5.1.3.2"/>
    </reaction>
</comment>
<dbReference type="EMBL" id="CP071869">
    <property type="protein sequence ID" value="QTE22131.1"/>
    <property type="molecule type" value="Genomic_DNA"/>
</dbReference>
<reference evidence="12 13" key="1">
    <citation type="submission" date="2021-03" db="EMBL/GenBank/DDBJ databases">
        <title>Complete genome of Polaribacter_sp.SM13.</title>
        <authorList>
            <person name="Jeong S.W."/>
            <person name="Bae J.W."/>
        </authorList>
    </citation>
    <scope>NUCLEOTIDE SEQUENCE [LARGE SCALE GENOMIC DNA]</scope>
    <source>
        <strain evidence="12 13">SM13</strain>
    </source>
</reference>
<dbReference type="GO" id="GO:0003978">
    <property type="term" value="F:UDP-glucose 4-epimerase activity"/>
    <property type="evidence" value="ECO:0007669"/>
    <property type="project" value="UniProtKB-UniRule"/>
</dbReference>
<name>A0A975CLH5_9FLAO</name>
<evidence type="ECO:0000313" key="12">
    <source>
        <dbReference type="EMBL" id="QTE22131.1"/>
    </source>
</evidence>
<dbReference type="AlphaFoldDB" id="A0A975CLH5"/>
<dbReference type="Gene3D" id="3.90.25.10">
    <property type="entry name" value="UDP-galactose 4-epimerase, domain 1"/>
    <property type="match status" value="1"/>
</dbReference>
<dbReference type="Gene3D" id="3.40.50.720">
    <property type="entry name" value="NAD(P)-binding Rossmann-like Domain"/>
    <property type="match status" value="1"/>
</dbReference>
<comment type="cofactor">
    <cofactor evidence="2 10">
        <name>NAD(+)</name>
        <dbReference type="ChEBI" id="CHEBI:57540"/>
    </cofactor>
</comment>
<comment type="subunit">
    <text evidence="10">Homodimer.</text>
</comment>
<proteinExistence type="inferred from homology"/>
<dbReference type="InterPro" id="IPR005886">
    <property type="entry name" value="UDP_G4E"/>
</dbReference>
<dbReference type="GO" id="GO:0005829">
    <property type="term" value="C:cytosol"/>
    <property type="evidence" value="ECO:0007669"/>
    <property type="project" value="TreeGrafter"/>
</dbReference>
<keyword evidence="9 10" id="KW-0413">Isomerase</keyword>
<dbReference type="Pfam" id="PF01370">
    <property type="entry name" value="Epimerase"/>
    <property type="match status" value="1"/>
</dbReference>
<comment type="pathway">
    <text evidence="3 10">Carbohydrate metabolism; galactose metabolism.</text>
</comment>
<dbReference type="NCBIfam" id="TIGR01179">
    <property type="entry name" value="galE"/>
    <property type="match status" value="1"/>
</dbReference>
<keyword evidence="7 10" id="KW-0520">NAD</keyword>
<dbReference type="RefSeq" id="WP_208077811.1">
    <property type="nucleotide sequence ID" value="NZ_CP071869.1"/>
</dbReference>
<dbReference type="GO" id="GO:0006012">
    <property type="term" value="P:galactose metabolic process"/>
    <property type="evidence" value="ECO:0007669"/>
    <property type="project" value="UniProtKB-KW"/>
</dbReference>
<dbReference type="SUPFAM" id="SSF51735">
    <property type="entry name" value="NAD(P)-binding Rossmann-fold domains"/>
    <property type="match status" value="1"/>
</dbReference>
<evidence type="ECO:0000256" key="8">
    <source>
        <dbReference type="ARBA" id="ARBA00023144"/>
    </source>
</evidence>
<evidence type="ECO:0000256" key="7">
    <source>
        <dbReference type="ARBA" id="ARBA00023027"/>
    </source>
</evidence>
<comment type="similarity">
    <text evidence="4 10">Belongs to the NAD(P)-dependent epimerase/dehydratase family.</text>
</comment>
<dbReference type="KEGG" id="pcea:J3359_15135"/>
<evidence type="ECO:0000256" key="5">
    <source>
        <dbReference type="ARBA" id="ARBA00013189"/>
    </source>
</evidence>
<keyword evidence="10" id="KW-0119">Carbohydrate metabolism</keyword>
<keyword evidence="8" id="KW-0299">Galactose metabolism</keyword>
<evidence type="ECO:0000256" key="9">
    <source>
        <dbReference type="ARBA" id="ARBA00023235"/>
    </source>
</evidence>
<protein>
    <recommendedName>
        <fullName evidence="6 10">UDP-glucose 4-epimerase</fullName>
        <ecNumber evidence="5 10">5.1.3.2</ecNumber>
    </recommendedName>
</protein>
<evidence type="ECO:0000256" key="3">
    <source>
        <dbReference type="ARBA" id="ARBA00004947"/>
    </source>
</evidence>
<accession>A0A975CLH5</accession>
<gene>
    <name evidence="12" type="primary">galE</name>
    <name evidence="12" type="ORF">J3359_15135</name>
</gene>
<evidence type="ECO:0000256" key="1">
    <source>
        <dbReference type="ARBA" id="ARBA00000083"/>
    </source>
</evidence>